<evidence type="ECO:0000256" key="3">
    <source>
        <dbReference type="ARBA" id="ARBA00023319"/>
    </source>
</evidence>
<dbReference type="InterPro" id="IPR036179">
    <property type="entry name" value="Ig-like_dom_sf"/>
</dbReference>
<evidence type="ECO:0000313" key="6">
    <source>
        <dbReference type="Proteomes" id="UP001359485"/>
    </source>
</evidence>
<evidence type="ECO:0000256" key="2">
    <source>
        <dbReference type="ARBA" id="ARBA00023157"/>
    </source>
</evidence>
<organism evidence="5 6">
    <name type="scientific">Polyplax serrata</name>
    <name type="common">Common mouse louse</name>
    <dbReference type="NCBI Taxonomy" id="468196"/>
    <lineage>
        <taxon>Eukaryota</taxon>
        <taxon>Metazoa</taxon>
        <taxon>Ecdysozoa</taxon>
        <taxon>Arthropoda</taxon>
        <taxon>Hexapoda</taxon>
        <taxon>Insecta</taxon>
        <taxon>Pterygota</taxon>
        <taxon>Neoptera</taxon>
        <taxon>Paraneoptera</taxon>
        <taxon>Psocodea</taxon>
        <taxon>Troctomorpha</taxon>
        <taxon>Phthiraptera</taxon>
        <taxon>Anoplura</taxon>
        <taxon>Polyplacidae</taxon>
        <taxon>Polyplax</taxon>
    </lineage>
</organism>
<keyword evidence="3" id="KW-0393">Immunoglobulin domain</keyword>
<dbReference type="Proteomes" id="UP001359485">
    <property type="component" value="Unassembled WGS sequence"/>
</dbReference>
<dbReference type="Pfam" id="PF00047">
    <property type="entry name" value="ig"/>
    <property type="match status" value="1"/>
</dbReference>
<dbReference type="EMBL" id="JAWJWF010000046">
    <property type="protein sequence ID" value="KAK6624789.1"/>
    <property type="molecule type" value="Genomic_DNA"/>
</dbReference>
<keyword evidence="1" id="KW-0677">Repeat</keyword>
<keyword evidence="2" id="KW-1015">Disulfide bond</keyword>
<dbReference type="PANTHER" id="PTHR12231:SF255">
    <property type="entry name" value="DPR-INTERACTING PROTEIN ALPHA, ISOFORM A"/>
    <property type="match status" value="1"/>
</dbReference>
<dbReference type="PANTHER" id="PTHR12231">
    <property type="entry name" value="CTX-RELATED TYPE I TRANSMEMBRANE PROTEIN"/>
    <property type="match status" value="1"/>
</dbReference>
<dbReference type="InterPro" id="IPR013783">
    <property type="entry name" value="Ig-like_fold"/>
</dbReference>
<reference evidence="5 6" key="1">
    <citation type="submission" date="2023-09" db="EMBL/GenBank/DDBJ databases">
        <title>Genomes of two closely related lineages of the louse Polyplax serrata with different host specificities.</title>
        <authorList>
            <person name="Martinu J."/>
            <person name="Tarabai H."/>
            <person name="Stefka J."/>
            <person name="Hypsa V."/>
        </authorList>
    </citation>
    <scope>NUCLEOTIDE SEQUENCE [LARGE SCALE GENOMIC DNA]</scope>
    <source>
        <strain evidence="5">98ZLc_SE</strain>
    </source>
</reference>
<gene>
    <name evidence="5" type="ORF">RUM44_011649</name>
</gene>
<feature type="domain" description="Immunoglobulin-like beta-sandwich" evidence="4">
    <location>
        <begin position="3"/>
        <end position="59"/>
    </location>
</feature>
<keyword evidence="6" id="KW-1185">Reference proteome</keyword>
<accession>A0ABR1AQP8</accession>
<evidence type="ECO:0000256" key="1">
    <source>
        <dbReference type="ARBA" id="ARBA00022737"/>
    </source>
</evidence>
<dbReference type="Gene3D" id="2.60.40.10">
    <property type="entry name" value="Immunoglobulins"/>
    <property type="match status" value="1"/>
</dbReference>
<protein>
    <recommendedName>
        <fullName evidence="4">Immunoglobulin-like beta-sandwich domain-containing protein</fullName>
    </recommendedName>
</protein>
<sequence>MMVGWVKADTKAIQAIHEHVITHNPRVSVSHNDLSMWNLHIRTVQEEDRGQYMCQINTDPMKSQVGEFLILVTISFHCRNPWSKLHKLHT</sequence>
<dbReference type="SUPFAM" id="SSF48726">
    <property type="entry name" value="Immunoglobulin"/>
    <property type="match status" value="1"/>
</dbReference>
<dbReference type="InterPro" id="IPR013151">
    <property type="entry name" value="Immunoglobulin_dom"/>
</dbReference>
<evidence type="ECO:0000259" key="4">
    <source>
        <dbReference type="Pfam" id="PF00047"/>
    </source>
</evidence>
<proteinExistence type="predicted"/>
<evidence type="ECO:0000313" key="5">
    <source>
        <dbReference type="EMBL" id="KAK6624789.1"/>
    </source>
</evidence>
<comment type="caution">
    <text evidence="5">The sequence shown here is derived from an EMBL/GenBank/DDBJ whole genome shotgun (WGS) entry which is preliminary data.</text>
</comment>
<dbReference type="InterPro" id="IPR051170">
    <property type="entry name" value="Neural/epithelial_adhesion"/>
</dbReference>
<name>A0ABR1AQP8_POLSC</name>